<proteinExistence type="predicted"/>
<feature type="region of interest" description="Disordered" evidence="1">
    <location>
        <begin position="14"/>
        <end position="73"/>
    </location>
</feature>
<evidence type="ECO:0000256" key="1">
    <source>
        <dbReference type="SAM" id="MobiDB-lite"/>
    </source>
</evidence>
<dbReference type="RefSeq" id="WP_092695409.1">
    <property type="nucleotide sequence ID" value="NZ_FNBK01000024.1"/>
</dbReference>
<name>A0A1G7TAN2_9EURY</name>
<dbReference type="EMBL" id="FNBK01000024">
    <property type="protein sequence ID" value="SDG32356.1"/>
    <property type="molecule type" value="Genomic_DNA"/>
</dbReference>
<dbReference type="Proteomes" id="UP000199076">
    <property type="component" value="Unassembled WGS sequence"/>
</dbReference>
<protein>
    <submittedName>
        <fullName evidence="2">Uncharacterized protein</fullName>
    </submittedName>
</protein>
<feature type="compositionally biased region" description="Acidic residues" evidence="1">
    <location>
        <begin position="63"/>
        <end position="73"/>
    </location>
</feature>
<dbReference type="STRING" id="660518.SAMN05216218_12419"/>
<organism evidence="2 3">
    <name type="scientific">Halorientalis regularis</name>
    <dbReference type="NCBI Taxonomy" id="660518"/>
    <lineage>
        <taxon>Archaea</taxon>
        <taxon>Methanobacteriati</taxon>
        <taxon>Methanobacteriota</taxon>
        <taxon>Stenosarchaea group</taxon>
        <taxon>Halobacteria</taxon>
        <taxon>Halobacteriales</taxon>
        <taxon>Haloarculaceae</taxon>
        <taxon>Halorientalis</taxon>
    </lineage>
</organism>
<gene>
    <name evidence="2" type="ORF">SAMN05216218_12419</name>
</gene>
<reference evidence="3" key="1">
    <citation type="submission" date="2016-10" db="EMBL/GenBank/DDBJ databases">
        <authorList>
            <person name="Varghese N."/>
            <person name="Submissions S."/>
        </authorList>
    </citation>
    <scope>NUCLEOTIDE SEQUENCE [LARGE SCALE GENOMIC DNA]</scope>
    <source>
        <strain evidence="3">IBRC-M 10760</strain>
    </source>
</reference>
<sequence>MTLLDRIREWLFGADESESPDIETGVESTPEESDKPQLDPDNVTEVRSTRDDDPVSQLQNIQEEGENGEQSDN</sequence>
<keyword evidence="3" id="KW-1185">Reference proteome</keyword>
<evidence type="ECO:0000313" key="2">
    <source>
        <dbReference type="EMBL" id="SDG32356.1"/>
    </source>
</evidence>
<dbReference type="OrthoDB" id="382621at2157"/>
<accession>A0A1G7TAN2</accession>
<evidence type="ECO:0000313" key="3">
    <source>
        <dbReference type="Proteomes" id="UP000199076"/>
    </source>
</evidence>
<dbReference type="AlphaFoldDB" id="A0A1G7TAN2"/>